<dbReference type="EMBL" id="ANPB02000008">
    <property type="protein sequence ID" value="KAF4478195.1"/>
    <property type="molecule type" value="Genomic_DNA"/>
</dbReference>
<keyword evidence="2" id="KW-1185">Reference proteome</keyword>
<dbReference type="RefSeq" id="XP_066007771.1">
    <property type="nucleotide sequence ID" value="XM_066152866.1"/>
</dbReference>
<comment type="caution">
    <text evidence="1">The sequence shown here is derived from an EMBL/GenBank/DDBJ whole genome shotgun (WGS) entry which is preliminary data.</text>
</comment>
<evidence type="ECO:0000313" key="2">
    <source>
        <dbReference type="Proteomes" id="UP000011096"/>
    </source>
</evidence>
<protein>
    <submittedName>
        <fullName evidence="1">Uncharacterized protein</fullName>
    </submittedName>
</protein>
<accession>A0A7J6IPJ9</accession>
<proteinExistence type="predicted"/>
<sequence length="95" mass="10439">MSATTQFKLRIVAISLKYESFFALTEESPEVWDAIIAYVGQGGTAIAMAHFSSFVKPNKIRPFFAKAGLAWESGDYHWTAVALRPQIAGSAAERL</sequence>
<gene>
    <name evidence="1" type="ORF">CGGC5_v013114</name>
</gene>
<organism evidence="1 2">
    <name type="scientific">Colletotrichum fructicola (strain Nara gc5)</name>
    <name type="common">Anthracnose fungus</name>
    <name type="synonym">Colletotrichum gloeosporioides (strain Nara gc5)</name>
    <dbReference type="NCBI Taxonomy" id="1213859"/>
    <lineage>
        <taxon>Eukaryota</taxon>
        <taxon>Fungi</taxon>
        <taxon>Dikarya</taxon>
        <taxon>Ascomycota</taxon>
        <taxon>Pezizomycotina</taxon>
        <taxon>Sordariomycetes</taxon>
        <taxon>Hypocreomycetidae</taxon>
        <taxon>Glomerellales</taxon>
        <taxon>Glomerellaceae</taxon>
        <taxon>Colletotrichum</taxon>
        <taxon>Colletotrichum gloeosporioides species complex</taxon>
    </lineage>
</organism>
<name>A0A7J6IPJ9_COLFN</name>
<dbReference type="Proteomes" id="UP000011096">
    <property type="component" value="Unassembled WGS sequence"/>
</dbReference>
<reference evidence="1 2" key="1">
    <citation type="submission" date="2012-08" db="EMBL/GenBank/DDBJ databases">
        <authorList>
            <person name="Gan P.H.P."/>
            <person name="Ikeda K."/>
            <person name="Irieda H."/>
            <person name="Narusaka M."/>
            <person name="O'Connell R.J."/>
            <person name="Narusaka Y."/>
            <person name="Takano Y."/>
            <person name="Kubo Y."/>
            <person name="Shirasu K."/>
        </authorList>
    </citation>
    <scope>NUCLEOTIDE SEQUENCE [LARGE SCALE GENOMIC DNA]</scope>
    <source>
        <strain evidence="1 2">Nara gc5</strain>
    </source>
</reference>
<dbReference type="GeneID" id="43612254"/>
<reference evidence="1 2" key="2">
    <citation type="submission" date="2020-04" db="EMBL/GenBank/DDBJ databases">
        <title>Genome sequencing and assembly of multiple isolates from the Colletotrichum gloeosporioides species complex.</title>
        <authorList>
            <person name="Gan P."/>
            <person name="Shirasu K."/>
        </authorList>
    </citation>
    <scope>NUCLEOTIDE SEQUENCE [LARGE SCALE GENOMIC DNA]</scope>
    <source>
        <strain evidence="1 2">Nara gc5</strain>
    </source>
</reference>
<dbReference type="AlphaFoldDB" id="A0A7J6IPJ9"/>
<dbReference type="OrthoDB" id="245563at2759"/>
<evidence type="ECO:0000313" key="1">
    <source>
        <dbReference type="EMBL" id="KAF4478195.1"/>
    </source>
</evidence>
<dbReference type="InParanoid" id="A0A7J6IPJ9"/>